<accession>A0ABW9BK03</accession>
<dbReference type="RefSeq" id="WP_083772024.1">
    <property type="nucleotide sequence ID" value="NZ_JAQQCK010000006.1"/>
</dbReference>
<gene>
    <name evidence="1" type="ORF">PQR03_18535</name>
</gene>
<sequence>MTLRETLSVLEGRTNTPIFRTLSVSDVIEKLLGEWQKKSPAFARALDFDLSSLDHAKYPVRETLLQFHESDADFIRQGEGGSVAARTLKRILCVVCSPPTFEHFVTRADVTCVFLGVCIPR</sequence>
<dbReference type="Gene3D" id="3.55.50.10">
    <property type="entry name" value="Baseplate protein-like domains"/>
    <property type="match status" value="1"/>
</dbReference>
<name>A0ABW9BK03_9BURK</name>
<dbReference type="Proteomes" id="UP001629274">
    <property type="component" value="Unassembled WGS sequence"/>
</dbReference>
<comment type="caution">
    <text evidence="1">The sequence shown here is derived from an EMBL/GenBank/DDBJ whole genome shotgun (WGS) entry which is preliminary data.</text>
</comment>
<evidence type="ECO:0000313" key="1">
    <source>
        <dbReference type="EMBL" id="MFM0240130.1"/>
    </source>
</evidence>
<dbReference type="EMBL" id="JAQQDR010000006">
    <property type="protein sequence ID" value="MFM0240130.1"/>
    <property type="molecule type" value="Genomic_DNA"/>
</dbReference>
<reference evidence="1 2" key="1">
    <citation type="journal article" date="2024" name="Chem. Sci.">
        <title>Discovery of megapolipeptins by genome mining of a Burkholderiales bacteria collection.</title>
        <authorList>
            <person name="Paulo B.S."/>
            <person name="Recchia M.J.J."/>
            <person name="Lee S."/>
            <person name="Fergusson C.H."/>
            <person name="Romanowski S.B."/>
            <person name="Hernandez A."/>
            <person name="Krull N."/>
            <person name="Liu D.Y."/>
            <person name="Cavanagh H."/>
            <person name="Bos A."/>
            <person name="Gray C.A."/>
            <person name="Murphy B.T."/>
            <person name="Linington R.G."/>
            <person name="Eustaquio A.S."/>
        </authorList>
    </citation>
    <scope>NUCLEOTIDE SEQUENCE [LARGE SCALE GENOMIC DNA]</scope>
    <source>
        <strain evidence="1 2">RL17-351-BIE-A</strain>
    </source>
</reference>
<dbReference type="SUPFAM" id="SSF69279">
    <property type="entry name" value="Phage tail proteins"/>
    <property type="match status" value="1"/>
</dbReference>
<protein>
    <submittedName>
        <fullName evidence="1">Contractile injection system protein, VgrG/Pvc8 family</fullName>
    </submittedName>
</protein>
<keyword evidence="2" id="KW-1185">Reference proteome</keyword>
<evidence type="ECO:0000313" key="2">
    <source>
        <dbReference type="Proteomes" id="UP001629274"/>
    </source>
</evidence>
<proteinExistence type="predicted"/>
<organism evidence="1 2">
    <name type="scientific">Paraburkholderia phytofirmans</name>
    <dbReference type="NCBI Taxonomy" id="261302"/>
    <lineage>
        <taxon>Bacteria</taxon>
        <taxon>Pseudomonadati</taxon>
        <taxon>Pseudomonadota</taxon>
        <taxon>Betaproteobacteria</taxon>
        <taxon>Burkholderiales</taxon>
        <taxon>Burkholderiaceae</taxon>
        <taxon>Paraburkholderia</taxon>
    </lineage>
</organism>
<dbReference type="Pfam" id="PF05954">
    <property type="entry name" value="Phage_GPD"/>
    <property type="match status" value="1"/>
</dbReference>